<evidence type="ECO:0000313" key="3">
    <source>
        <dbReference type="Proteomes" id="UP001596189"/>
    </source>
</evidence>
<dbReference type="RefSeq" id="WP_345717277.1">
    <property type="nucleotide sequence ID" value="NZ_BAABFP010000005.1"/>
</dbReference>
<reference evidence="3" key="1">
    <citation type="journal article" date="2019" name="Int. J. Syst. Evol. Microbiol.">
        <title>The Global Catalogue of Microorganisms (GCM) 10K type strain sequencing project: providing services to taxonomists for standard genome sequencing and annotation.</title>
        <authorList>
            <consortium name="The Broad Institute Genomics Platform"/>
            <consortium name="The Broad Institute Genome Sequencing Center for Infectious Disease"/>
            <person name="Wu L."/>
            <person name="Ma J."/>
        </authorList>
    </citation>
    <scope>NUCLEOTIDE SEQUENCE [LARGE SCALE GENOMIC DNA]</scope>
    <source>
        <strain evidence="3">KACC 14249</strain>
    </source>
</reference>
<protein>
    <submittedName>
        <fullName evidence="2">Uncharacterized protein</fullName>
    </submittedName>
</protein>
<keyword evidence="1" id="KW-0812">Transmembrane</keyword>
<keyword evidence="1" id="KW-0472">Membrane</keyword>
<dbReference type="Proteomes" id="UP001596189">
    <property type="component" value="Unassembled WGS sequence"/>
</dbReference>
<name>A0ABW1JBZ5_9ACTN</name>
<feature type="transmembrane region" description="Helical" evidence="1">
    <location>
        <begin position="22"/>
        <end position="43"/>
    </location>
</feature>
<comment type="caution">
    <text evidence="2">The sequence shown here is derived from an EMBL/GenBank/DDBJ whole genome shotgun (WGS) entry which is preliminary data.</text>
</comment>
<organism evidence="2 3">
    <name type="scientific">Angustibacter luteus</name>
    <dbReference type="NCBI Taxonomy" id="658456"/>
    <lineage>
        <taxon>Bacteria</taxon>
        <taxon>Bacillati</taxon>
        <taxon>Actinomycetota</taxon>
        <taxon>Actinomycetes</taxon>
        <taxon>Kineosporiales</taxon>
        <taxon>Kineosporiaceae</taxon>
    </lineage>
</organism>
<evidence type="ECO:0000256" key="1">
    <source>
        <dbReference type="SAM" id="Phobius"/>
    </source>
</evidence>
<gene>
    <name evidence="2" type="ORF">ACFQDO_04790</name>
</gene>
<sequence>MAVITVTSQVPSTGQVRQPHPLVRATAVSSAIGLVAGLVLGMITQAQEHDRG</sequence>
<evidence type="ECO:0000313" key="2">
    <source>
        <dbReference type="EMBL" id="MFC6006442.1"/>
    </source>
</evidence>
<proteinExistence type="predicted"/>
<accession>A0ABW1JBZ5</accession>
<keyword evidence="3" id="KW-1185">Reference proteome</keyword>
<keyword evidence="1" id="KW-1133">Transmembrane helix</keyword>
<dbReference type="EMBL" id="JBHSRD010000002">
    <property type="protein sequence ID" value="MFC6006442.1"/>
    <property type="molecule type" value="Genomic_DNA"/>
</dbReference>